<evidence type="ECO:0000256" key="1">
    <source>
        <dbReference type="ARBA" id="ARBA00012528"/>
    </source>
</evidence>
<comment type="catalytic activity">
    <reaction evidence="2">
        <text>2 GTP = 3',3'-c-di-GMP + 2 diphosphate</text>
        <dbReference type="Rhea" id="RHEA:24898"/>
        <dbReference type="ChEBI" id="CHEBI:33019"/>
        <dbReference type="ChEBI" id="CHEBI:37565"/>
        <dbReference type="ChEBI" id="CHEBI:58805"/>
        <dbReference type="EC" id="2.7.7.65"/>
    </reaction>
</comment>
<protein>
    <recommendedName>
        <fullName evidence="1">diguanylate cyclase</fullName>
        <ecNumber evidence="1">2.7.7.65</ecNumber>
    </recommendedName>
</protein>
<gene>
    <name evidence="5" type="primary">ydaM_2</name>
    <name evidence="5" type="ORF">Tfont_00502</name>
</gene>
<dbReference type="FunFam" id="3.30.70.270:FF:000001">
    <property type="entry name" value="Diguanylate cyclase domain protein"/>
    <property type="match status" value="1"/>
</dbReference>
<feature type="domain" description="GGDEF" evidence="4">
    <location>
        <begin position="197"/>
        <end position="326"/>
    </location>
</feature>
<evidence type="ECO:0000259" key="4">
    <source>
        <dbReference type="PROSITE" id="PS50887"/>
    </source>
</evidence>
<dbReference type="GO" id="GO:0043709">
    <property type="term" value="P:cell adhesion involved in single-species biofilm formation"/>
    <property type="evidence" value="ECO:0007669"/>
    <property type="project" value="TreeGrafter"/>
</dbReference>
<sequence length="329" mass="36228">MSHVPLSDIPAPCWVTDGQGVLRRYNARLAEWAGLPDPGAQGDVAVTMTDWLTPAGRIFFETHVWPTLRRDGLIVEIFAYWQPGGRRSGAYVSAKRMEHDAEPQYLWLLFAAEDRQAFEQALIQARQRAQSQAEQLQEAHARLRLLNGQLQRQIHQTQAENRTLSKLAAHDPLTGLGNRRSLQALSQALASRPAPRRPYAVLMIDIDHFKAINDQHGHARGDAVLAGVAECLRRCARQSDTVVRYGGEEFTLVLPDADVSQALVVAARAHEEIARARPGGLAVTVSIGAAAALSDDADLYEVLQHADEALYAAKSQGRNTTVCHSSSRR</sequence>
<dbReference type="InterPro" id="IPR043128">
    <property type="entry name" value="Rev_trsase/Diguanyl_cyclase"/>
</dbReference>
<dbReference type="NCBIfam" id="TIGR00254">
    <property type="entry name" value="GGDEF"/>
    <property type="match status" value="1"/>
</dbReference>
<evidence type="ECO:0000256" key="3">
    <source>
        <dbReference type="SAM" id="Coils"/>
    </source>
</evidence>
<evidence type="ECO:0000313" key="6">
    <source>
        <dbReference type="Proteomes" id="UP000316388"/>
    </source>
</evidence>
<organism evidence="5 6">
    <name type="scientific">Tepidimonas fonticaldi</name>
    <dbReference type="NCBI Taxonomy" id="1101373"/>
    <lineage>
        <taxon>Bacteria</taxon>
        <taxon>Pseudomonadati</taxon>
        <taxon>Pseudomonadota</taxon>
        <taxon>Betaproteobacteria</taxon>
        <taxon>Burkholderiales</taxon>
        <taxon>Tepidimonas</taxon>
    </lineage>
</organism>
<name>A0A554XPT9_9BURK</name>
<dbReference type="PROSITE" id="PS50887">
    <property type="entry name" value="GGDEF"/>
    <property type="match status" value="1"/>
</dbReference>
<dbReference type="AlphaFoldDB" id="A0A554XPT9"/>
<keyword evidence="5" id="KW-0808">Transferase</keyword>
<dbReference type="SUPFAM" id="SSF55073">
    <property type="entry name" value="Nucleotide cyclase"/>
    <property type="match status" value="1"/>
</dbReference>
<evidence type="ECO:0000313" key="5">
    <source>
        <dbReference type="EMBL" id="TSE37849.1"/>
    </source>
</evidence>
<dbReference type="EC" id="2.7.7.65" evidence="1"/>
<dbReference type="GO" id="GO:0052621">
    <property type="term" value="F:diguanylate cyclase activity"/>
    <property type="evidence" value="ECO:0007669"/>
    <property type="project" value="UniProtKB-EC"/>
</dbReference>
<feature type="coiled-coil region" evidence="3">
    <location>
        <begin position="115"/>
        <end position="167"/>
    </location>
</feature>
<dbReference type="PANTHER" id="PTHR45138:SF9">
    <property type="entry name" value="DIGUANYLATE CYCLASE DGCM-RELATED"/>
    <property type="match status" value="1"/>
</dbReference>
<accession>A0A554XPT9</accession>
<dbReference type="SMART" id="SM00267">
    <property type="entry name" value="GGDEF"/>
    <property type="match status" value="1"/>
</dbReference>
<comment type="caution">
    <text evidence="5">The sequence shown here is derived from an EMBL/GenBank/DDBJ whole genome shotgun (WGS) entry which is preliminary data.</text>
</comment>
<dbReference type="Gene3D" id="3.30.70.270">
    <property type="match status" value="1"/>
</dbReference>
<dbReference type="InterPro" id="IPR050469">
    <property type="entry name" value="Diguanylate_Cyclase"/>
</dbReference>
<reference evidence="5 6" key="1">
    <citation type="submission" date="2019-07" db="EMBL/GenBank/DDBJ databases">
        <title>Tepidimonas fonticaldi AT-A2 draft genome.</title>
        <authorList>
            <person name="Da Costa M.S."/>
            <person name="Froufe H.J.C."/>
            <person name="Egas C."/>
            <person name="Albuquerque L."/>
        </authorList>
    </citation>
    <scope>NUCLEOTIDE SEQUENCE [LARGE SCALE GENOMIC DNA]</scope>
    <source>
        <strain evidence="5 6">AT-A2</strain>
    </source>
</reference>
<proteinExistence type="predicted"/>
<evidence type="ECO:0000256" key="2">
    <source>
        <dbReference type="ARBA" id="ARBA00034247"/>
    </source>
</evidence>
<dbReference type="CDD" id="cd01949">
    <property type="entry name" value="GGDEF"/>
    <property type="match status" value="1"/>
</dbReference>
<dbReference type="GO" id="GO:1902201">
    <property type="term" value="P:negative regulation of bacterial-type flagellum-dependent cell motility"/>
    <property type="evidence" value="ECO:0007669"/>
    <property type="project" value="TreeGrafter"/>
</dbReference>
<dbReference type="PANTHER" id="PTHR45138">
    <property type="entry name" value="REGULATORY COMPONENTS OF SENSORY TRANSDUCTION SYSTEM"/>
    <property type="match status" value="1"/>
</dbReference>
<keyword evidence="3" id="KW-0175">Coiled coil</keyword>
<dbReference type="RefSeq" id="WP_143968265.1">
    <property type="nucleotide sequence ID" value="NZ_VJOO01000003.1"/>
</dbReference>
<dbReference type="EMBL" id="VJOO01000003">
    <property type="protein sequence ID" value="TSE37849.1"/>
    <property type="molecule type" value="Genomic_DNA"/>
</dbReference>
<dbReference type="InterPro" id="IPR029787">
    <property type="entry name" value="Nucleotide_cyclase"/>
</dbReference>
<dbReference type="InterPro" id="IPR000160">
    <property type="entry name" value="GGDEF_dom"/>
</dbReference>
<keyword evidence="5" id="KW-0548">Nucleotidyltransferase</keyword>
<dbReference type="GO" id="GO:0005886">
    <property type="term" value="C:plasma membrane"/>
    <property type="evidence" value="ECO:0007669"/>
    <property type="project" value="TreeGrafter"/>
</dbReference>
<dbReference type="Proteomes" id="UP000316388">
    <property type="component" value="Unassembled WGS sequence"/>
</dbReference>
<dbReference type="Pfam" id="PF00990">
    <property type="entry name" value="GGDEF"/>
    <property type="match status" value="1"/>
</dbReference>